<dbReference type="InterPro" id="IPR050659">
    <property type="entry name" value="Peptidase_M24B"/>
</dbReference>
<dbReference type="AlphaFoldDB" id="A0A212QUM7"/>
<dbReference type="EMBL" id="FYEH01000003">
    <property type="protein sequence ID" value="SNB63342.1"/>
    <property type="molecule type" value="Genomic_DNA"/>
</dbReference>
<dbReference type="InterPro" id="IPR036005">
    <property type="entry name" value="Creatinase/aminopeptidase-like"/>
</dbReference>
<dbReference type="PANTHER" id="PTHR46112">
    <property type="entry name" value="AMINOPEPTIDASE"/>
    <property type="match status" value="1"/>
</dbReference>
<sequence length="234" mass="26313">MTSISGTRVEDHRVAALLDAQAKAARLFEEIERTLIRPGVTESQLSEEIHKLAHKQFGVVTHWHKRIVRAGENTLRPYKDDPADLLIAADDILFVDLGPVFEEWEADFGRTYVLGDDPIKLRLRDNLEPVFRAVKEHFLANQDITGEGLYQTACAFAAKAGWEFGGSIAGHLVGEFPHEYIPNDRITFFIAPGNDQPIVSVDAQGQTRHWILEIHLVDRTRSIGGFYEELLTIG</sequence>
<dbReference type="SUPFAM" id="SSF55920">
    <property type="entry name" value="Creatinase/aminopeptidase"/>
    <property type="match status" value="1"/>
</dbReference>
<dbReference type="Proteomes" id="UP000197065">
    <property type="component" value="Unassembled WGS sequence"/>
</dbReference>
<dbReference type="OrthoDB" id="570664at2"/>
<dbReference type="InterPro" id="IPR000994">
    <property type="entry name" value="Pept_M24"/>
</dbReference>
<dbReference type="Pfam" id="PF00557">
    <property type="entry name" value="Peptidase_M24"/>
    <property type="match status" value="1"/>
</dbReference>
<gene>
    <name evidence="2" type="ORF">SAMN07250955_103311</name>
</gene>
<accession>A0A212QUM7</accession>
<proteinExistence type="predicted"/>
<reference evidence="2 3" key="1">
    <citation type="submission" date="2017-06" db="EMBL/GenBank/DDBJ databases">
        <authorList>
            <person name="Kim H.J."/>
            <person name="Triplett B.A."/>
        </authorList>
    </citation>
    <scope>NUCLEOTIDE SEQUENCE [LARGE SCALE GENOMIC DNA]</scope>
    <source>
        <strain evidence="2 3">B29T1</strain>
    </source>
</reference>
<dbReference type="CDD" id="cd01066">
    <property type="entry name" value="APP_MetAP"/>
    <property type="match status" value="1"/>
</dbReference>
<protein>
    <submittedName>
        <fullName evidence="2">Metallopeptidase family M24</fullName>
    </submittedName>
</protein>
<evidence type="ECO:0000313" key="2">
    <source>
        <dbReference type="EMBL" id="SNB63342.1"/>
    </source>
</evidence>
<name>A0A212QUM7_9PROT</name>
<dbReference type="RefSeq" id="WP_088560530.1">
    <property type="nucleotide sequence ID" value="NZ_FYEH01000003.1"/>
</dbReference>
<organism evidence="2 3">
    <name type="scientific">Arboricoccus pini</name>
    <dbReference type="NCBI Taxonomy" id="1963835"/>
    <lineage>
        <taxon>Bacteria</taxon>
        <taxon>Pseudomonadati</taxon>
        <taxon>Pseudomonadota</taxon>
        <taxon>Alphaproteobacteria</taxon>
        <taxon>Geminicoccales</taxon>
        <taxon>Geminicoccaceae</taxon>
        <taxon>Arboricoccus</taxon>
    </lineage>
</organism>
<evidence type="ECO:0000259" key="1">
    <source>
        <dbReference type="Pfam" id="PF00557"/>
    </source>
</evidence>
<feature type="domain" description="Peptidase M24" evidence="1">
    <location>
        <begin position="17"/>
        <end position="183"/>
    </location>
</feature>
<dbReference type="Gene3D" id="3.90.230.10">
    <property type="entry name" value="Creatinase/methionine aminopeptidase superfamily"/>
    <property type="match status" value="1"/>
</dbReference>
<dbReference type="PANTHER" id="PTHR46112:SF2">
    <property type="entry name" value="XAA-PRO AMINOPEPTIDASE P-RELATED"/>
    <property type="match status" value="1"/>
</dbReference>
<evidence type="ECO:0000313" key="3">
    <source>
        <dbReference type="Proteomes" id="UP000197065"/>
    </source>
</evidence>
<keyword evidence="3" id="KW-1185">Reference proteome</keyword>